<comment type="caution">
    <text evidence="3">The sequence shown here is derived from an EMBL/GenBank/DDBJ whole genome shotgun (WGS) entry which is preliminary data.</text>
</comment>
<evidence type="ECO:0000313" key="4">
    <source>
        <dbReference type="Proteomes" id="UP001293254"/>
    </source>
</evidence>
<reference evidence="3" key="1">
    <citation type="submission" date="2020-06" db="EMBL/GenBank/DDBJ databases">
        <authorList>
            <person name="Li T."/>
            <person name="Hu X."/>
            <person name="Zhang T."/>
            <person name="Song X."/>
            <person name="Zhang H."/>
            <person name="Dai N."/>
            <person name="Sheng W."/>
            <person name="Hou X."/>
            <person name="Wei L."/>
        </authorList>
    </citation>
    <scope>NUCLEOTIDE SEQUENCE</scope>
    <source>
        <strain evidence="3">3651</strain>
        <tissue evidence="3">Leaf</tissue>
    </source>
</reference>
<dbReference type="PANTHER" id="PTHR33493">
    <property type="entry name" value="LATE EMBRYOGENESIS ABUNDANT PROTEIN 6-RELATED"/>
    <property type="match status" value="1"/>
</dbReference>
<protein>
    <submittedName>
        <fullName evidence="3">Uncharacterized protein</fullName>
    </submittedName>
</protein>
<reference evidence="3" key="2">
    <citation type="journal article" date="2024" name="Plant">
        <title>Genomic evolution and insights into agronomic trait innovations of Sesamum species.</title>
        <authorList>
            <person name="Miao H."/>
            <person name="Wang L."/>
            <person name="Qu L."/>
            <person name="Liu H."/>
            <person name="Sun Y."/>
            <person name="Le M."/>
            <person name="Wang Q."/>
            <person name="Wei S."/>
            <person name="Zheng Y."/>
            <person name="Lin W."/>
            <person name="Duan Y."/>
            <person name="Cao H."/>
            <person name="Xiong S."/>
            <person name="Wang X."/>
            <person name="Wei L."/>
            <person name="Li C."/>
            <person name="Ma Q."/>
            <person name="Ju M."/>
            <person name="Zhao R."/>
            <person name="Li G."/>
            <person name="Mu C."/>
            <person name="Tian Q."/>
            <person name="Mei H."/>
            <person name="Zhang T."/>
            <person name="Gao T."/>
            <person name="Zhang H."/>
        </authorList>
    </citation>
    <scope>NUCLEOTIDE SEQUENCE</scope>
    <source>
        <strain evidence="3">3651</strain>
    </source>
</reference>
<evidence type="ECO:0000256" key="2">
    <source>
        <dbReference type="SAM" id="MobiDB-lite"/>
    </source>
</evidence>
<dbReference type="PANTHER" id="PTHR33493:SF3">
    <property type="entry name" value="LATE EMBRYOGENESIS ABUNDANT PROTEIN, LEA_1 SUBGROUP"/>
    <property type="match status" value="1"/>
</dbReference>
<dbReference type="EMBL" id="JACGWO010000011">
    <property type="protein sequence ID" value="KAK4416126.1"/>
    <property type="molecule type" value="Genomic_DNA"/>
</dbReference>
<comment type="similarity">
    <text evidence="1">Belongs to the LEA type 1 family.</text>
</comment>
<evidence type="ECO:0000256" key="1">
    <source>
        <dbReference type="ARBA" id="ARBA00010975"/>
    </source>
</evidence>
<name>A0AAE1XQK0_9LAMI</name>
<dbReference type="GO" id="GO:0009793">
    <property type="term" value="P:embryo development ending in seed dormancy"/>
    <property type="evidence" value="ECO:0007669"/>
    <property type="project" value="InterPro"/>
</dbReference>
<feature type="region of interest" description="Disordered" evidence="2">
    <location>
        <begin position="1"/>
        <end position="27"/>
    </location>
</feature>
<feature type="region of interest" description="Disordered" evidence="2">
    <location>
        <begin position="60"/>
        <end position="173"/>
    </location>
</feature>
<feature type="compositionally biased region" description="Polar residues" evidence="2">
    <location>
        <begin position="137"/>
        <end position="155"/>
    </location>
</feature>
<accession>A0AAE1XQK0</accession>
<sequence>MQAIKDKLNGMNEMRKAKAGAKEQEKVEKISAKARLEVAHEVRLAREAEAAMDLHLARAGEKMMEHARKHPQPSDGDGSDHPALTREGSSRQNSHRIISISPLPEYNLTDGMSGGGYGRMSGGGSDRMSGGGADISPSVSVPRDNTSVDSNASNSGTPNGGGDADGPPNKILL</sequence>
<dbReference type="InterPro" id="IPR005513">
    <property type="entry name" value="LEA_1"/>
</dbReference>
<evidence type="ECO:0000313" key="3">
    <source>
        <dbReference type="EMBL" id="KAK4416126.1"/>
    </source>
</evidence>
<gene>
    <name evidence="3" type="ORF">Salat_2720000</name>
</gene>
<proteinExistence type="inferred from homology"/>
<keyword evidence="4" id="KW-1185">Reference proteome</keyword>
<dbReference type="AlphaFoldDB" id="A0AAE1XQK0"/>
<dbReference type="Proteomes" id="UP001293254">
    <property type="component" value="Unassembled WGS sequence"/>
</dbReference>
<feature type="compositionally biased region" description="Gly residues" evidence="2">
    <location>
        <begin position="112"/>
        <end position="133"/>
    </location>
</feature>
<dbReference type="Pfam" id="PF03760">
    <property type="entry name" value="LEA_1"/>
    <property type="match status" value="1"/>
</dbReference>
<organism evidence="3 4">
    <name type="scientific">Sesamum alatum</name>
    <dbReference type="NCBI Taxonomy" id="300844"/>
    <lineage>
        <taxon>Eukaryota</taxon>
        <taxon>Viridiplantae</taxon>
        <taxon>Streptophyta</taxon>
        <taxon>Embryophyta</taxon>
        <taxon>Tracheophyta</taxon>
        <taxon>Spermatophyta</taxon>
        <taxon>Magnoliopsida</taxon>
        <taxon>eudicotyledons</taxon>
        <taxon>Gunneridae</taxon>
        <taxon>Pentapetalae</taxon>
        <taxon>asterids</taxon>
        <taxon>lamiids</taxon>
        <taxon>Lamiales</taxon>
        <taxon>Pedaliaceae</taxon>
        <taxon>Sesamum</taxon>
    </lineage>
</organism>